<dbReference type="EMBL" id="RPDH01000002">
    <property type="protein sequence ID" value="RPE09443.1"/>
    <property type="molecule type" value="Genomic_DNA"/>
</dbReference>
<feature type="domain" description="Anti-sigma K factor RskA C-terminal" evidence="2">
    <location>
        <begin position="115"/>
        <end position="274"/>
    </location>
</feature>
<protein>
    <submittedName>
        <fullName evidence="3">Anti-sigma factor</fullName>
    </submittedName>
</protein>
<name>A0A3N4PL84_9BACT</name>
<dbReference type="PANTHER" id="PTHR37461">
    <property type="entry name" value="ANTI-SIGMA-K FACTOR RSKA"/>
    <property type="match status" value="1"/>
</dbReference>
<dbReference type="InterPro" id="IPR051474">
    <property type="entry name" value="Anti-sigma-K/W_factor"/>
</dbReference>
<evidence type="ECO:0000256" key="1">
    <source>
        <dbReference type="SAM" id="Phobius"/>
    </source>
</evidence>
<evidence type="ECO:0000313" key="4">
    <source>
        <dbReference type="Proteomes" id="UP000278351"/>
    </source>
</evidence>
<dbReference type="Pfam" id="PF10099">
    <property type="entry name" value="RskA_C"/>
    <property type="match status" value="1"/>
</dbReference>
<accession>A0A3N4PL84</accession>
<organism evidence="3 4">
    <name type="scientific">Chitinophaga lutea</name>
    <dbReference type="NCBI Taxonomy" id="2488634"/>
    <lineage>
        <taxon>Bacteria</taxon>
        <taxon>Pseudomonadati</taxon>
        <taxon>Bacteroidota</taxon>
        <taxon>Chitinophagia</taxon>
        <taxon>Chitinophagales</taxon>
        <taxon>Chitinophagaceae</taxon>
        <taxon>Chitinophaga</taxon>
    </lineage>
</organism>
<dbReference type="PANTHER" id="PTHR37461:SF1">
    <property type="entry name" value="ANTI-SIGMA-K FACTOR RSKA"/>
    <property type="match status" value="1"/>
</dbReference>
<dbReference type="GO" id="GO:0016989">
    <property type="term" value="F:sigma factor antagonist activity"/>
    <property type="evidence" value="ECO:0007669"/>
    <property type="project" value="TreeGrafter"/>
</dbReference>
<keyword evidence="1" id="KW-0812">Transmembrane</keyword>
<dbReference type="RefSeq" id="WP_123848439.1">
    <property type="nucleotide sequence ID" value="NZ_RPDH01000002.1"/>
</dbReference>
<sequence>MDVQRYISSGIIESYVVGLATDQEVRELQAAMAQSPDIKAAVDAAQLDMEKYVQLFSIAPPEPVKDRIFQRLTGEGADTIVPVSGGSEETYSYAAAEEEPVKEKRLVSAAWQYVAAAAIIGLIASVYFNFNYYNSVAEWKNKYQALLFDQEKMVADKGVYQTKVQQAEEMLDRLRQADMKMVRMYTASKSRPNLLATVYINPKSADAYLTISNLPEPPADQQYQLWGIVNNVPVDAGVFEMGEAAKGFQKVKFVPGAQLYAVTLEKKGGSPTPTLTAMYVAGKVGT</sequence>
<dbReference type="OrthoDB" id="1420916at2"/>
<gene>
    <name evidence="3" type="ORF">EGT74_20835</name>
</gene>
<comment type="caution">
    <text evidence="3">The sequence shown here is derived from an EMBL/GenBank/DDBJ whole genome shotgun (WGS) entry which is preliminary data.</text>
</comment>
<keyword evidence="4" id="KW-1185">Reference proteome</keyword>
<dbReference type="GO" id="GO:0005886">
    <property type="term" value="C:plasma membrane"/>
    <property type="evidence" value="ECO:0007669"/>
    <property type="project" value="InterPro"/>
</dbReference>
<keyword evidence="1" id="KW-0472">Membrane</keyword>
<dbReference type="Proteomes" id="UP000278351">
    <property type="component" value="Unassembled WGS sequence"/>
</dbReference>
<reference evidence="3 4" key="1">
    <citation type="submission" date="2018-11" db="EMBL/GenBank/DDBJ databases">
        <title>Chitinophaga lutea sp.nov., isolate from arsenic contaminated soil.</title>
        <authorList>
            <person name="Zong Y."/>
        </authorList>
    </citation>
    <scope>NUCLEOTIDE SEQUENCE [LARGE SCALE GENOMIC DNA]</scope>
    <source>
        <strain evidence="3 4">ZY74</strain>
    </source>
</reference>
<dbReference type="InterPro" id="IPR018764">
    <property type="entry name" value="RskA_C"/>
</dbReference>
<dbReference type="GO" id="GO:0006417">
    <property type="term" value="P:regulation of translation"/>
    <property type="evidence" value="ECO:0007669"/>
    <property type="project" value="TreeGrafter"/>
</dbReference>
<proteinExistence type="predicted"/>
<dbReference type="AlphaFoldDB" id="A0A3N4PL84"/>
<feature type="transmembrane region" description="Helical" evidence="1">
    <location>
        <begin position="110"/>
        <end position="130"/>
    </location>
</feature>
<evidence type="ECO:0000259" key="2">
    <source>
        <dbReference type="Pfam" id="PF10099"/>
    </source>
</evidence>
<keyword evidence="1" id="KW-1133">Transmembrane helix</keyword>
<evidence type="ECO:0000313" key="3">
    <source>
        <dbReference type="EMBL" id="RPE09443.1"/>
    </source>
</evidence>